<dbReference type="SUPFAM" id="SSF51905">
    <property type="entry name" value="FAD/NAD(P)-binding domain"/>
    <property type="match status" value="1"/>
</dbReference>
<name>A0ABQ7ZL51_BRANA</name>
<comment type="similarity">
    <text evidence="1">Belongs to the Rab GDI family.</text>
</comment>
<dbReference type="PANTHER" id="PTHR11787:SF4">
    <property type="entry name" value="CHM, RAB ESCORT PROTEIN 1"/>
    <property type="match status" value="1"/>
</dbReference>
<reference evidence="3 4" key="1">
    <citation type="submission" date="2021-05" db="EMBL/GenBank/DDBJ databases">
        <title>Genome Assembly of Synthetic Allotetraploid Brassica napus Reveals Homoeologous Exchanges between Subgenomes.</title>
        <authorList>
            <person name="Davis J.T."/>
        </authorList>
    </citation>
    <scope>NUCLEOTIDE SEQUENCE [LARGE SCALE GENOMIC DNA]</scope>
    <source>
        <strain evidence="4">cv. Da-Ae</strain>
        <tissue evidence="3">Seedling</tissue>
    </source>
</reference>
<accession>A0ABQ7ZL51</accession>
<evidence type="ECO:0008006" key="5">
    <source>
        <dbReference type="Google" id="ProtNLM"/>
    </source>
</evidence>
<dbReference type="PANTHER" id="PTHR11787">
    <property type="entry name" value="RAB GDP-DISSOCIATION INHIBITOR"/>
    <property type="match status" value="1"/>
</dbReference>
<feature type="compositionally biased region" description="Basic and acidic residues" evidence="2">
    <location>
        <begin position="447"/>
        <end position="462"/>
    </location>
</feature>
<evidence type="ECO:0000256" key="2">
    <source>
        <dbReference type="SAM" id="MobiDB-lite"/>
    </source>
</evidence>
<gene>
    <name evidence="3" type="ORF">HID58_068353</name>
</gene>
<dbReference type="PRINTS" id="PR00891">
    <property type="entry name" value="RABGDIREP"/>
</dbReference>
<feature type="region of interest" description="Disordered" evidence="2">
    <location>
        <begin position="354"/>
        <end position="422"/>
    </location>
</feature>
<proteinExistence type="inferred from homology"/>
<dbReference type="InterPro" id="IPR018203">
    <property type="entry name" value="GDP_dissociation_inhibitor"/>
</dbReference>
<evidence type="ECO:0000313" key="4">
    <source>
        <dbReference type="Proteomes" id="UP000824890"/>
    </source>
</evidence>
<feature type="region of interest" description="Disordered" evidence="2">
    <location>
        <begin position="439"/>
        <end position="469"/>
    </location>
</feature>
<evidence type="ECO:0000313" key="3">
    <source>
        <dbReference type="EMBL" id="KAH0880959.1"/>
    </source>
</evidence>
<dbReference type="Pfam" id="PF00996">
    <property type="entry name" value="GDI"/>
    <property type="match status" value="2"/>
</dbReference>
<dbReference type="Gene3D" id="1.10.405.10">
    <property type="entry name" value="Guanine Nucleotide Dissociation Inhibitor, domain 1"/>
    <property type="match status" value="1"/>
</dbReference>
<organism evidence="3 4">
    <name type="scientific">Brassica napus</name>
    <name type="common">Rape</name>
    <dbReference type="NCBI Taxonomy" id="3708"/>
    <lineage>
        <taxon>Eukaryota</taxon>
        <taxon>Viridiplantae</taxon>
        <taxon>Streptophyta</taxon>
        <taxon>Embryophyta</taxon>
        <taxon>Tracheophyta</taxon>
        <taxon>Spermatophyta</taxon>
        <taxon>Magnoliopsida</taxon>
        <taxon>eudicotyledons</taxon>
        <taxon>Gunneridae</taxon>
        <taxon>Pentapetalae</taxon>
        <taxon>rosids</taxon>
        <taxon>malvids</taxon>
        <taxon>Brassicales</taxon>
        <taxon>Brassicaceae</taxon>
        <taxon>Brassiceae</taxon>
        <taxon>Brassica</taxon>
    </lineage>
</organism>
<comment type="caution">
    <text evidence="3">The sequence shown here is derived from an EMBL/GenBank/DDBJ whole genome shotgun (WGS) entry which is preliminary data.</text>
</comment>
<dbReference type="InterPro" id="IPR036188">
    <property type="entry name" value="FAD/NAD-bd_sf"/>
</dbReference>
<dbReference type="Proteomes" id="UP000824890">
    <property type="component" value="Unassembled WGS sequence"/>
</dbReference>
<dbReference type="Gene3D" id="3.30.519.10">
    <property type="entry name" value="Guanine Nucleotide Dissociation Inhibitor, domain 2"/>
    <property type="match status" value="1"/>
</dbReference>
<keyword evidence="4" id="KW-1185">Reference proteome</keyword>
<feature type="compositionally biased region" description="Low complexity" evidence="2">
    <location>
        <begin position="376"/>
        <end position="394"/>
    </location>
</feature>
<sequence length="562" mass="60550">MILVTAVNIQVSPFSDYPSHERPPSISGARSHPTTYDLIIVGTGVSESILSAAASSSGSSVLHLDPNPFYGSHSASLSLPDLTSFLHSPLLRRRQTIPTSSPSISPTDPYTPPSRKFNVDFVDASFIGDSSGELRSVPDSRGAIFKDKSLTLVEKLDEVLQAHLAAASSVESDEGAVKITEEDMESPFVEFLAKMRLPPKINEILKVVDDLSTQDQRGDSSIGFVHYIYWQVIHSFQTHLGALIYPIYGQGELPQAFCCRSAVKGCIYVLRMPITALLLDKASESIFETGGYKGVRLASGQEIFSQKLILDPCITLGSESMSSLTDQQKETLRVFVPKTISSKGKIARGICIIRDERPKSKTSPPPSRPKPKTDDVSLIPSLSLVPLVSSSPSDQGSKPKTDDVSLAPHGDSSAFSAETDDRNQGRLCWSSRSLVALLSSSPSDQGSKPKTDDVSLAPHRDSSAFSAETDNRNRGRLCWSSRSPVALLSSSPSDQGSKPRTEDVSLAPHGDSSYFMVDDSVSVDGVSSVGLSALANDLFNVEISSQLFTSFSFQFMNACDSS</sequence>
<protein>
    <recommendedName>
        <fullName evidence="5">Rab proteins geranylgeranyltransferase component</fullName>
    </recommendedName>
</protein>
<evidence type="ECO:0000256" key="1">
    <source>
        <dbReference type="ARBA" id="ARBA00005593"/>
    </source>
</evidence>
<feature type="region of interest" description="Disordered" evidence="2">
    <location>
        <begin position="486"/>
        <end position="506"/>
    </location>
</feature>
<dbReference type="Gene3D" id="3.50.50.60">
    <property type="entry name" value="FAD/NAD(P)-binding domain"/>
    <property type="match status" value="2"/>
</dbReference>
<dbReference type="EMBL" id="JAGKQM010000015">
    <property type="protein sequence ID" value="KAH0880959.1"/>
    <property type="molecule type" value="Genomic_DNA"/>
</dbReference>